<dbReference type="Proteomes" id="UP001163821">
    <property type="component" value="Unassembled WGS sequence"/>
</dbReference>
<dbReference type="RefSeq" id="WP_282592829.1">
    <property type="nucleotide sequence ID" value="NZ_JAPAAF010000031.1"/>
</dbReference>
<accession>A0AA41Y6C0</accession>
<feature type="transmembrane region" description="Helical" evidence="1">
    <location>
        <begin position="257"/>
        <end position="276"/>
    </location>
</feature>
<feature type="transmembrane region" description="Helical" evidence="1">
    <location>
        <begin position="88"/>
        <end position="109"/>
    </location>
</feature>
<feature type="transmembrane region" description="Helical" evidence="1">
    <location>
        <begin position="224"/>
        <end position="245"/>
    </location>
</feature>
<feature type="transmembrane region" description="Helical" evidence="1">
    <location>
        <begin position="139"/>
        <end position="157"/>
    </location>
</feature>
<keyword evidence="1" id="KW-0812">Transmembrane</keyword>
<proteinExistence type="predicted"/>
<protein>
    <submittedName>
        <fullName evidence="2">DUF5009 domain-containing protein</fullName>
    </submittedName>
</protein>
<feature type="transmembrane region" description="Helical" evidence="1">
    <location>
        <begin position="288"/>
        <end position="308"/>
    </location>
</feature>
<dbReference type="AlphaFoldDB" id="A0AA41Y6C0"/>
<feature type="transmembrane region" description="Helical" evidence="1">
    <location>
        <begin position="194"/>
        <end position="212"/>
    </location>
</feature>
<organism evidence="2 3">
    <name type="scientific">Gaoshiqia sediminis</name>
    <dbReference type="NCBI Taxonomy" id="2986998"/>
    <lineage>
        <taxon>Bacteria</taxon>
        <taxon>Pseudomonadati</taxon>
        <taxon>Bacteroidota</taxon>
        <taxon>Bacteroidia</taxon>
        <taxon>Marinilabiliales</taxon>
        <taxon>Prolixibacteraceae</taxon>
        <taxon>Gaoshiqia</taxon>
    </lineage>
</organism>
<feature type="transmembrane region" description="Helical" evidence="1">
    <location>
        <begin position="342"/>
        <end position="362"/>
    </location>
</feature>
<sequence length="370" mass="41821">MTQPAKRLMSLDVLRGLTIVLMIIVNNPGSWSHVYAPLRHSAWNGCTPTDLVFPFFMFIVGTAMWYSFKKFGHKLNRALTLKIIRRTVLIFVLGLFLNAFPFVDFQFSSLRIMGVLQRIALGYGLASFIVLLTNIRWNYLIAAFLLLGYWGILLIFGNEDPLTLEGNAVKSLDLFLLGESHLYGGYGIPFDPEGLLSTLPSVVNVLFGFFAGRLIDREHDHRNAVYKLIGFGVVGIVLALLWNPFFSINKPIWSSSYVLYTCGLASILLAVLIWMIDLRGWRKWAHPLLVYGMNPLFIYVLAGVWANLLSLIQVSNGEGGKISLKGFIYHDLLVPWAGELNGSLFFALHLAVLFWIIGLILYRRKIFIKI</sequence>
<name>A0AA41Y6C0_9BACT</name>
<evidence type="ECO:0000313" key="2">
    <source>
        <dbReference type="EMBL" id="MCW0484236.1"/>
    </source>
</evidence>
<feature type="transmembrane region" description="Helical" evidence="1">
    <location>
        <begin position="12"/>
        <end position="31"/>
    </location>
</feature>
<feature type="transmembrane region" description="Helical" evidence="1">
    <location>
        <begin position="115"/>
        <end position="132"/>
    </location>
</feature>
<gene>
    <name evidence="2" type="ORF">N2K84_15955</name>
</gene>
<evidence type="ECO:0000256" key="1">
    <source>
        <dbReference type="SAM" id="Phobius"/>
    </source>
</evidence>
<comment type="caution">
    <text evidence="2">The sequence shown here is derived from an EMBL/GenBank/DDBJ whole genome shotgun (WGS) entry which is preliminary data.</text>
</comment>
<keyword evidence="1" id="KW-1133">Transmembrane helix</keyword>
<dbReference type="EMBL" id="JAPAAF010000031">
    <property type="protein sequence ID" value="MCW0484236.1"/>
    <property type="molecule type" value="Genomic_DNA"/>
</dbReference>
<dbReference type="PANTHER" id="PTHR31061:SF24">
    <property type="entry name" value="LD22376P"/>
    <property type="match status" value="1"/>
</dbReference>
<reference evidence="2" key="1">
    <citation type="submission" date="2022-10" db="EMBL/GenBank/DDBJ databases">
        <title>Gaoshiqiia sediminis gen. nov., sp. nov., isolated from coastal sediment.</title>
        <authorList>
            <person name="Yu W.X."/>
            <person name="Mu D.S."/>
            <person name="Du J.Z."/>
            <person name="Liang Y.Q."/>
        </authorList>
    </citation>
    <scope>NUCLEOTIDE SEQUENCE</scope>
    <source>
        <strain evidence="2">A06</strain>
    </source>
</reference>
<dbReference type="PANTHER" id="PTHR31061">
    <property type="entry name" value="LD22376P"/>
    <property type="match status" value="1"/>
</dbReference>
<feature type="transmembrane region" description="Helical" evidence="1">
    <location>
        <begin position="51"/>
        <end position="68"/>
    </location>
</feature>
<evidence type="ECO:0000313" key="3">
    <source>
        <dbReference type="Proteomes" id="UP001163821"/>
    </source>
</evidence>
<keyword evidence="1" id="KW-0472">Membrane</keyword>
<keyword evidence="3" id="KW-1185">Reference proteome</keyword>